<keyword evidence="6" id="KW-1185">Reference proteome</keyword>
<protein>
    <recommendedName>
        <fullName evidence="4">Mammalian ependymin-related protein 1</fullName>
    </recommendedName>
</protein>
<evidence type="ECO:0000256" key="1">
    <source>
        <dbReference type="ARBA" id="ARBA00002024"/>
    </source>
</evidence>
<organism evidence="5 6">
    <name type="scientific">Periophthalmus magnuspinnatus</name>
    <dbReference type="NCBI Taxonomy" id="409849"/>
    <lineage>
        <taxon>Eukaryota</taxon>
        <taxon>Metazoa</taxon>
        <taxon>Chordata</taxon>
        <taxon>Craniata</taxon>
        <taxon>Vertebrata</taxon>
        <taxon>Euteleostomi</taxon>
        <taxon>Actinopterygii</taxon>
        <taxon>Neopterygii</taxon>
        <taxon>Teleostei</taxon>
        <taxon>Neoteleostei</taxon>
        <taxon>Acanthomorphata</taxon>
        <taxon>Gobiaria</taxon>
        <taxon>Gobiiformes</taxon>
        <taxon>Gobioidei</taxon>
        <taxon>Gobiidae</taxon>
        <taxon>Oxudercinae</taxon>
        <taxon>Periophthalmus</taxon>
    </lineage>
</organism>
<dbReference type="GO" id="GO:0005509">
    <property type="term" value="F:calcium ion binding"/>
    <property type="evidence" value="ECO:0007669"/>
    <property type="project" value="InterPro"/>
</dbReference>
<sequence length="207" mass="23743">MLPCCVSSDPCLTFWPSPGRSSPLPCLAPTQWEGRWVQYDHSTGRNSRVAVSYDAPNQRLRVLQQHKKHTPCQRYFEFIYLYQSAVMFQIDQKTKECAKLPLSQSWDPFDIPDNSTFEDQYTVGGPGDSVEVQEWSDRKPARQHETWVGVYTVKDCYPVQETYTRNASVTTSTRFFDLRLGISDPNVFMPPPTCESAQPRPLNPAHC</sequence>
<dbReference type="GO" id="GO:0005576">
    <property type="term" value="C:extracellular region"/>
    <property type="evidence" value="ECO:0007669"/>
    <property type="project" value="InterPro"/>
</dbReference>
<dbReference type="Proteomes" id="UP000261520">
    <property type="component" value="Unplaced"/>
</dbReference>
<dbReference type="GO" id="GO:0043202">
    <property type="term" value="C:lysosomal lumen"/>
    <property type="evidence" value="ECO:0007669"/>
    <property type="project" value="UniProtKB-SubCell"/>
</dbReference>
<dbReference type="InterPro" id="IPR001299">
    <property type="entry name" value="Ependymin"/>
</dbReference>
<dbReference type="PANTHER" id="PTHR10697:SF1">
    <property type="entry name" value="MAMMALIAN EPENDYMIN-RELATED PROTEIN 1"/>
    <property type="match status" value="1"/>
</dbReference>
<reference evidence="5" key="1">
    <citation type="submission" date="2025-08" db="UniProtKB">
        <authorList>
            <consortium name="Ensembl"/>
        </authorList>
    </citation>
    <scope>IDENTIFICATION</scope>
</reference>
<dbReference type="PANTHER" id="PTHR10697">
    <property type="entry name" value="MAMMALIAN EPENDYMIN-RELATED PROTEIN 1"/>
    <property type="match status" value="1"/>
</dbReference>
<evidence type="ECO:0000256" key="2">
    <source>
        <dbReference type="ARBA" id="ARBA00004227"/>
    </source>
</evidence>
<dbReference type="Ensembl" id="ENSPMGT00000021795.1">
    <property type="protein sequence ID" value="ENSPMGP00000020457.1"/>
    <property type="gene ID" value="ENSPMGG00000016544.1"/>
</dbReference>
<reference evidence="5" key="2">
    <citation type="submission" date="2025-09" db="UniProtKB">
        <authorList>
            <consortium name="Ensembl"/>
        </authorList>
    </citation>
    <scope>IDENTIFICATION</scope>
</reference>
<dbReference type="STRING" id="409849.ENSPMGP00000020457"/>
<proteinExistence type="inferred from homology"/>
<comment type="subcellular location">
    <subcellularLocation>
        <location evidence="2">Lysosome lumen</location>
    </subcellularLocation>
</comment>
<accession>A0A3B4ATE9</accession>
<comment type="function">
    <text evidence="1">Binds anionic lipids and gangliosides at acidic pH.</text>
</comment>
<name>A0A3B4ATE9_9GOBI</name>
<dbReference type="AlphaFoldDB" id="A0A3B4ATE9"/>
<evidence type="ECO:0000313" key="6">
    <source>
        <dbReference type="Proteomes" id="UP000261520"/>
    </source>
</evidence>
<dbReference type="GO" id="GO:0007160">
    <property type="term" value="P:cell-matrix adhesion"/>
    <property type="evidence" value="ECO:0007669"/>
    <property type="project" value="InterPro"/>
</dbReference>
<dbReference type="Pfam" id="PF00811">
    <property type="entry name" value="Ependymin"/>
    <property type="match status" value="1"/>
</dbReference>
<evidence type="ECO:0000313" key="5">
    <source>
        <dbReference type="Ensembl" id="ENSPMGP00000020457.1"/>
    </source>
</evidence>
<evidence type="ECO:0000256" key="4">
    <source>
        <dbReference type="ARBA" id="ARBA00020678"/>
    </source>
</evidence>
<evidence type="ECO:0000256" key="3">
    <source>
        <dbReference type="ARBA" id="ARBA00010771"/>
    </source>
</evidence>
<comment type="similarity">
    <text evidence="3">Belongs to the ependymin family.</text>
</comment>